<keyword evidence="6" id="KW-1185">Reference proteome</keyword>
<keyword evidence="3" id="KW-0378">Hydrolase</keyword>
<evidence type="ECO:0000313" key="4">
    <source>
        <dbReference type="EMBL" id="ELY39317.1"/>
    </source>
</evidence>
<dbReference type="SUPFAM" id="SSF53187">
    <property type="entry name" value="Zn-dependent exopeptidases"/>
    <property type="match status" value="1"/>
</dbReference>
<organism evidence="3 5">
    <name type="scientific">Halalkalicoccus jeotgali (strain DSM 18796 / CECT 7217 / JCM 14584 / KCTC 4019 / B3)</name>
    <dbReference type="NCBI Taxonomy" id="795797"/>
    <lineage>
        <taxon>Archaea</taxon>
        <taxon>Methanobacteriati</taxon>
        <taxon>Methanobacteriota</taxon>
        <taxon>Stenosarchaea group</taxon>
        <taxon>Halobacteria</taxon>
        <taxon>Halobacteriales</taxon>
        <taxon>Halococcaceae</taxon>
        <taxon>Halalkalicoccus</taxon>
    </lineage>
</organism>
<keyword evidence="3" id="KW-0121">Carboxypeptidase</keyword>
<reference evidence="3 5" key="1">
    <citation type="journal article" date="2010" name="J. Bacteriol.">
        <title>Complete genome sequence of Halalkalicoccus jeotgali B3(T), an extremely halophilic archaeon.</title>
        <authorList>
            <person name="Roh S.W."/>
            <person name="Nam Y.D."/>
            <person name="Nam S.H."/>
            <person name="Choi S.H."/>
            <person name="Park H.S."/>
            <person name="Bae J.W."/>
        </authorList>
    </citation>
    <scope>NUCLEOTIDE SEQUENCE [LARGE SCALE GENOMIC DNA]</scope>
    <source>
        <strain evidence="3">B3</strain>
        <strain evidence="5">DSM 18796 / CECT 7217 / JCM 14584 / KCTC 4019 / B3</strain>
    </source>
</reference>
<dbReference type="GO" id="GO:0006508">
    <property type="term" value="P:proteolysis"/>
    <property type="evidence" value="ECO:0007669"/>
    <property type="project" value="InterPro"/>
</dbReference>
<dbReference type="HOGENOM" id="CLU_319963_0_0_2"/>
<name>D8JAL3_HALJB</name>
<feature type="domain" description="Peptidase M14" evidence="2">
    <location>
        <begin position="131"/>
        <end position="332"/>
    </location>
</feature>
<dbReference type="EMBL" id="CP002062">
    <property type="protein sequence ID" value="ADJ14735.1"/>
    <property type="molecule type" value="Genomic_DNA"/>
</dbReference>
<dbReference type="Proteomes" id="UP000000390">
    <property type="component" value="Chromosome"/>
</dbReference>
<feature type="region of interest" description="Disordered" evidence="1">
    <location>
        <begin position="1"/>
        <end position="20"/>
    </location>
</feature>
<dbReference type="GO" id="GO:0004181">
    <property type="term" value="F:metallocarboxypeptidase activity"/>
    <property type="evidence" value="ECO:0007669"/>
    <property type="project" value="InterPro"/>
</dbReference>
<proteinExistence type="predicted"/>
<evidence type="ECO:0000313" key="3">
    <source>
        <dbReference type="EMBL" id="ADJ14735.1"/>
    </source>
</evidence>
<feature type="region of interest" description="Disordered" evidence="1">
    <location>
        <begin position="565"/>
        <end position="586"/>
    </location>
</feature>
<sequence>MTAGALALPGSAHSDHTSEKTGDLYEFVRNHTPEEYRIPTLIRIDDGSAFEALSALDGIEAYRETREPEPAAYGRLDGAAVATVLDVGGVSELEYAPGANPFWKLGVFPSRVFPAVEDSVGYIGFEECEAGLAALAEAHPERLALTSVGESPGHRDLFEGDTDPKDLWVAELTNDVGNDSSFEEKDKLVYTLSIHGDERVGVEAGSRFIERVLAGEEPAVEDRLDDAVLVFLYANPDGWVAREPRYPSPDDGFERVSATGVDPNRQYPTAGRIDPVHYPADPDGADLIDDAPGVDGDIPERVAEHAPDALSIARHMRGYENVELFCDLHGMHWSEQFVVSLVANAQYDHRRLAEMDLLNRAIGAELEAEIGSLEENREALSIGAERYDPVREEGGEVPDAEAMVPESLYDFGTVYDTLGYSTTGALLGWAAHPEEAGGLGAKSIALEMAFSNTISPMRLEYSPELLDVQVGAYLGALRAASREAPADRDPSISGEGSTAVVTTDDLARSSDALSFVGARSEETRTTAEIDPRGDETVTFGVSAPTDEISLRLRADGTEPLHATVFGPDGAERHAFDGTSTTSGRDPSWTVADPAVGQWRVAISNPRSVRAEVAVLVDAVVSDASADPPDPRDVLGYEQRLYETNPLSYFESYAEFAEGSVEFVSPAEVASGVLTDGDRPVYDAVVLIHDSFEAPEAIDEYVEAGGSLVLTDSGVELLCDLHAGSLSVIGSRAITTGRREFAALDEYRASEHPLLAETRGIERELWTLAPKGYAIGEEAPVTSVVPEVFEAAGGSVAATIGGGVAVGSIGNVHVIGSLLPPSSQAHLHPFGLLDHSVSMLGHTILSNALGYAVGRGENEPLF</sequence>
<dbReference type="RefSeq" id="WP_008415005.1">
    <property type="nucleotide sequence ID" value="NC_014297.1"/>
</dbReference>
<dbReference type="PATRIC" id="fig|795797.18.peg.1346"/>
<dbReference type="Pfam" id="PF00246">
    <property type="entry name" value="Peptidase_M14"/>
    <property type="match status" value="1"/>
</dbReference>
<dbReference type="Proteomes" id="UP000011645">
    <property type="component" value="Unassembled WGS sequence"/>
</dbReference>
<evidence type="ECO:0000259" key="2">
    <source>
        <dbReference type="Pfam" id="PF00246"/>
    </source>
</evidence>
<evidence type="ECO:0000313" key="6">
    <source>
        <dbReference type="Proteomes" id="UP000011645"/>
    </source>
</evidence>
<protein>
    <submittedName>
        <fullName evidence="3">Peptidase M14 carboxypeptidase A</fullName>
    </submittedName>
</protein>
<dbReference type="Gene3D" id="3.40.630.10">
    <property type="entry name" value="Zn peptidases"/>
    <property type="match status" value="1"/>
</dbReference>
<accession>D8JAL3</accession>
<evidence type="ECO:0000256" key="1">
    <source>
        <dbReference type="SAM" id="MobiDB-lite"/>
    </source>
</evidence>
<dbReference type="AlphaFoldDB" id="D8JAL3"/>
<dbReference type="InterPro" id="IPR000834">
    <property type="entry name" value="Peptidase_M14"/>
</dbReference>
<dbReference type="GeneID" id="9419149"/>
<dbReference type="eggNOG" id="arCOG11394">
    <property type="taxonomic scope" value="Archaea"/>
</dbReference>
<dbReference type="GO" id="GO:0008270">
    <property type="term" value="F:zinc ion binding"/>
    <property type="evidence" value="ECO:0007669"/>
    <property type="project" value="InterPro"/>
</dbReference>
<gene>
    <name evidence="3" type="ordered locus">HacjB3_06740</name>
    <name evidence="4" type="ORF">C497_05147</name>
</gene>
<dbReference type="OrthoDB" id="202058at2157"/>
<reference evidence="4 6" key="2">
    <citation type="journal article" date="2014" name="PLoS Genet.">
        <title>Phylogenetically driven sequencing of extremely halophilic archaea reveals strategies for static and dynamic osmo-response.</title>
        <authorList>
            <person name="Becker E.A."/>
            <person name="Seitzer P.M."/>
            <person name="Tritt A."/>
            <person name="Larsen D."/>
            <person name="Krusor M."/>
            <person name="Yao A.I."/>
            <person name="Wu D."/>
            <person name="Madern D."/>
            <person name="Eisen J.A."/>
            <person name="Darling A.E."/>
            <person name="Facciotti M.T."/>
        </authorList>
    </citation>
    <scope>NUCLEOTIDE SEQUENCE [LARGE SCALE GENOMIC DNA]</scope>
    <source>
        <strain evidence="4">B3</strain>
        <strain evidence="6">DSM 18796 / CECT 7217 / JCM 14584 / KCTC 4019 / B3</strain>
    </source>
</reference>
<evidence type="ECO:0000313" key="5">
    <source>
        <dbReference type="Proteomes" id="UP000000390"/>
    </source>
</evidence>
<dbReference type="STRING" id="795797.HacjB3_06740"/>
<dbReference type="KEGG" id="hje:HacjB3_06740"/>
<keyword evidence="3" id="KW-0645">Protease</keyword>
<dbReference type="EMBL" id="AOHV01000015">
    <property type="protein sequence ID" value="ELY39317.1"/>
    <property type="molecule type" value="Genomic_DNA"/>
</dbReference>